<dbReference type="RefSeq" id="WP_103913934.1">
    <property type="nucleotide sequence ID" value="NZ_FNUS01000004.1"/>
</dbReference>
<proteinExistence type="predicted"/>
<dbReference type="EMBL" id="FNUS01000004">
    <property type="protein sequence ID" value="SEG33014.1"/>
    <property type="molecule type" value="Genomic_DNA"/>
</dbReference>
<protein>
    <submittedName>
        <fullName evidence="1">Uncharacterized protein</fullName>
    </submittedName>
</protein>
<gene>
    <name evidence="1" type="ORF">SAMN05421847_2054</name>
</gene>
<reference evidence="2" key="1">
    <citation type="submission" date="2016-10" db="EMBL/GenBank/DDBJ databases">
        <authorList>
            <person name="Varghese N."/>
            <person name="Submissions S."/>
        </authorList>
    </citation>
    <scope>NUCLEOTIDE SEQUENCE [LARGE SCALE GENOMIC DNA]</scope>
    <source>
        <strain evidence="2">DSM 21580</strain>
    </source>
</reference>
<dbReference type="Proteomes" id="UP000236738">
    <property type="component" value="Unassembled WGS sequence"/>
</dbReference>
<dbReference type="OrthoDB" id="834313at2"/>
<organism evidence="1 2">
    <name type="scientific">Halpernia humi</name>
    <dbReference type="NCBI Taxonomy" id="493375"/>
    <lineage>
        <taxon>Bacteria</taxon>
        <taxon>Pseudomonadati</taxon>
        <taxon>Bacteroidota</taxon>
        <taxon>Flavobacteriia</taxon>
        <taxon>Flavobacteriales</taxon>
        <taxon>Weeksellaceae</taxon>
        <taxon>Chryseobacterium group</taxon>
        <taxon>Halpernia</taxon>
    </lineage>
</organism>
<evidence type="ECO:0000313" key="1">
    <source>
        <dbReference type="EMBL" id="SEG33014.1"/>
    </source>
</evidence>
<name>A0A1H5ZAC3_9FLAO</name>
<dbReference type="AlphaFoldDB" id="A0A1H5ZAC3"/>
<accession>A0A1H5ZAC3</accession>
<keyword evidence="2" id="KW-1185">Reference proteome</keyword>
<evidence type="ECO:0000313" key="2">
    <source>
        <dbReference type="Proteomes" id="UP000236738"/>
    </source>
</evidence>
<sequence length="71" mass="8802">MDNPNLHEKTNEIEGYFSHFENHLDLHLDLILKYKINYFKRYVYFSTENEVFFSHKVHPIIYGKMMRKTYL</sequence>